<evidence type="ECO:0000313" key="2">
    <source>
        <dbReference type="EMBL" id="BAE88684.1"/>
    </source>
</evidence>
<organism evidence="2">
    <name type="scientific">Macaca fascicularis</name>
    <name type="common">Crab-eating macaque</name>
    <name type="synonym">Cynomolgus monkey</name>
    <dbReference type="NCBI Taxonomy" id="9541"/>
    <lineage>
        <taxon>Eukaryota</taxon>
        <taxon>Metazoa</taxon>
        <taxon>Chordata</taxon>
        <taxon>Craniata</taxon>
        <taxon>Vertebrata</taxon>
        <taxon>Euteleostomi</taxon>
        <taxon>Mammalia</taxon>
        <taxon>Eutheria</taxon>
        <taxon>Euarchontoglires</taxon>
        <taxon>Primates</taxon>
        <taxon>Haplorrhini</taxon>
        <taxon>Catarrhini</taxon>
        <taxon>Cercopithecidae</taxon>
        <taxon>Cercopithecinae</taxon>
        <taxon>Macaca</taxon>
    </lineage>
</organism>
<proteinExistence type="evidence at transcript level"/>
<dbReference type="AlphaFoldDB" id="I7GHT8"/>
<feature type="region of interest" description="Disordered" evidence="1">
    <location>
        <begin position="68"/>
        <end position="101"/>
    </location>
</feature>
<reference evidence="2" key="1">
    <citation type="journal article" date="2007" name="PLoS Biol.">
        <title>Rate of evolution in brain-expressed genes in humans and other primates.</title>
        <authorList>
            <person name="Wang H.-Y."/>
            <person name="Chien H.-C."/>
            <person name="Osada N."/>
            <person name="Hashimoto K."/>
            <person name="Sugano S."/>
            <person name="Gojobori T."/>
            <person name="Chou C.-K."/>
            <person name="Tsai S.-F."/>
            <person name="Wu C.-I."/>
            <person name="Shen C.-K.J."/>
        </authorList>
    </citation>
    <scope>NUCLEOTIDE SEQUENCE</scope>
</reference>
<protein>
    <submittedName>
        <fullName evidence="2">Macaca fascicularis brain cDNA clone: QflA-20012, similar to human zinc finger protein 492 (ZNF492), mRNA, RefSeq: XM_047550.5</fullName>
    </submittedName>
</protein>
<name>I7GHT8_MACFA</name>
<dbReference type="EMBL" id="AB171621">
    <property type="protein sequence ID" value="BAE88684.1"/>
    <property type="molecule type" value="mRNA"/>
</dbReference>
<accession>I7GHT8</accession>
<evidence type="ECO:0000256" key="1">
    <source>
        <dbReference type="SAM" id="MobiDB-lite"/>
    </source>
</evidence>
<sequence length="101" mass="11372">MGLCRLFYKVSTWRGKDDSSFTSVFPLHDTEPGSLEHLLKDTFSTDPLWTLEPGPSCAQPPARAMLLGPRPSLPRLRRPPQDPRPLTLGVRKTPGMRFELT</sequence>